<dbReference type="CDD" id="cd03385">
    <property type="entry name" value="PAP2_BcrC_like"/>
    <property type="match status" value="1"/>
</dbReference>
<dbReference type="GO" id="GO:0050380">
    <property type="term" value="F:undecaprenyl-diphosphatase activity"/>
    <property type="evidence" value="ECO:0007669"/>
    <property type="project" value="InterPro"/>
</dbReference>
<dbReference type="GO" id="GO:0005886">
    <property type="term" value="C:plasma membrane"/>
    <property type="evidence" value="ECO:0007669"/>
    <property type="project" value="InterPro"/>
</dbReference>
<dbReference type="Gene3D" id="1.20.144.10">
    <property type="entry name" value="Phosphatidic acid phosphatase type 2/haloperoxidase"/>
    <property type="match status" value="1"/>
</dbReference>
<evidence type="ECO:0000313" key="2">
    <source>
        <dbReference type="EMBL" id="PWW29712.1"/>
    </source>
</evidence>
<dbReference type="InterPro" id="IPR000326">
    <property type="entry name" value="PAP2/HPO"/>
</dbReference>
<dbReference type="EMBL" id="QGTW01000004">
    <property type="protein sequence ID" value="PWW29712.1"/>
    <property type="molecule type" value="Genomic_DNA"/>
</dbReference>
<dbReference type="AlphaFoldDB" id="A0A2V3A1X7"/>
<accession>A0A2V3A1X7</accession>
<dbReference type="Proteomes" id="UP000247150">
    <property type="component" value="Unassembled WGS sequence"/>
</dbReference>
<dbReference type="SUPFAM" id="SSF48317">
    <property type="entry name" value="Acid phosphatase/Vanadium-dependent haloperoxidase"/>
    <property type="match status" value="1"/>
</dbReference>
<evidence type="ECO:0000313" key="3">
    <source>
        <dbReference type="Proteomes" id="UP000247150"/>
    </source>
</evidence>
<comment type="caution">
    <text evidence="2">The sequence shown here is derived from an EMBL/GenBank/DDBJ whole genome shotgun (WGS) entry which is preliminary data.</text>
</comment>
<dbReference type="SMART" id="SM00014">
    <property type="entry name" value="acidPPc"/>
    <property type="match status" value="1"/>
</dbReference>
<dbReference type="InterPro" id="IPR036938">
    <property type="entry name" value="PAP2/HPO_sf"/>
</dbReference>
<feature type="domain" description="Phosphatidic acid phosphatase type 2/haloperoxidase" evidence="1">
    <location>
        <begin position="121"/>
        <end position="229"/>
    </location>
</feature>
<sequence>MVFVFKKDIFSQFEFYLLKNKYRGMLLISAIINIHFDLQTEQLQQFRNRFELLKVKWQILRVLRLKEILKMDVKIFNAINRISGRFAPLDLLMILISNKARYVFLFTLAAMWLAKGPARRTAKKAAFASLLALVLNRIIKLFYFKPRPFVRSKVGILIPSKRDSTFPSKHTVLVFAASVVIRSGNRFIGRVLCWLSALTGFSRIWAGHHYPSDIIGSALIGSAVGWITDRCFKMDSSEEKEEFKKM</sequence>
<proteinExistence type="predicted"/>
<evidence type="ECO:0000259" key="1">
    <source>
        <dbReference type="SMART" id="SM00014"/>
    </source>
</evidence>
<dbReference type="PANTHER" id="PTHR14969">
    <property type="entry name" value="SPHINGOSINE-1-PHOSPHATE PHOSPHOHYDROLASE"/>
    <property type="match status" value="1"/>
</dbReference>
<gene>
    <name evidence="2" type="ORF">DFO73_104355</name>
</gene>
<dbReference type="Pfam" id="PF01569">
    <property type="entry name" value="PAP2"/>
    <property type="match status" value="1"/>
</dbReference>
<name>A0A2V3A1X7_9BACI</name>
<organism evidence="2 3">
    <name type="scientific">Cytobacillus oceanisediminis</name>
    <dbReference type="NCBI Taxonomy" id="665099"/>
    <lineage>
        <taxon>Bacteria</taxon>
        <taxon>Bacillati</taxon>
        <taxon>Bacillota</taxon>
        <taxon>Bacilli</taxon>
        <taxon>Bacillales</taxon>
        <taxon>Bacillaceae</taxon>
        <taxon>Cytobacillus</taxon>
    </lineage>
</organism>
<dbReference type="InterPro" id="IPR033879">
    <property type="entry name" value="UPP_Pase"/>
</dbReference>
<dbReference type="PANTHER" id="PTHR14969:SF58">
    <property type="entry name" value="UNDECAPRENYL-DIPHOSPHATASE BCRC"/>
    <property type="match status" value="1"/>
</dbReference>
<protein>
    <submittedName>
        <fullName evidence="2">PAP2 superfamily protein</fullName>
    </submittedName>
</protein>
<reference evidence="2 3" key="1">
    <citation type="submission" date="2018-05" db="EMBL/GenBank/DDBJ databases">
        <title>Freshwater and sediment microbial communities from various areas in North America, analyzing microbe dynamics in response to fracking.</title>
        <authorList>
            <person name="Lamendella R."/>
        </authorList>
    </citation>
    <scope>NUCLEOTIDE SEQUENCE [LARGE SCALE GENOMIC DNA]</scope>
    <source>
        <strain evidence="2 3">15_TX</strain>
    </source>
</reference>